<evidence type="ECO:0000256" key="2">
    <source>
        <dbReference type="SAM" id="SignalP"/>
    </source>
</evidence>
<reference evidence="3 4" key="1">
    <citation type="submission" date="2019-02" db="EMBL/GenBank/DDBJ databases">
        <title>The genomic architecture of introgression among sibling species of bacteria.</title>
        <authorList>
            <person name="Cavassim M.I.A."/>
            <person name="Moeskjaer S."/>
            <person name="Moslemi C."/>
            <person name="Fields B."/>
            <person name="Bachmann A."/>
            <person name="Vilhjalmsson B."/>
            <person name="Schierup M.H."/>
            <person name="Young J.P.W."/>
            <person name="Andersen S.U."/>
        </authorList>
    </citation>
    <scope>NUCLEOTIDE SEQUENCE [LARGE SCALE GENOMIC DNA]</scope>
    <source>
        <strain evidence="3 4">SM151B</strain>
        <plasmid evidence="3">pSM151B_Rh01</plasmid>
    </source>
</reference>
<evidence type="ECO:0000313" key="3">
    <source>
        <dbReference type="EMBL" id="TAW25171.1"/>
    </source>
</evidence>
<feature type="signal peptide" evidence="2">
    <location>
        <begin position="1"/>
        <end position="22"/>
    </location>
</feature>
<protein>
    <recommendedName>
        <fullName evidence="5">Integral membrane protein</fullName>
    </recommendedName>
</protein>
<sequence length="113" mass="12869">MKIISLAAALLAGSLSVGAAHAMPNGTPTVQSNVVNVDYECGRGWHVTPWGDCKPNRWRRPPPPEVFFGGPQPPWGWDEPHRGWDRPRWRDERAWRGDDRGWRDGDRGWPGQY</sequence>
<comment type="caution">
    <text evidence="3">The sequence shown here is derived from an EMBL/GenBank/DDBJ whole genome shotgun (WGS) entry which is preliminary data.</text>
</comment>
<dbReference type="AlphaFoldDB" id="A0ABD7PK00"/>
<name>A0ABD7PK00_RHILE</name>
<keyword evidence="3" id="KW-0614">Plasmid</keyword>
<evidence type="ECO:0000313" key="4">
    <source>
        <dbReference type="Proteomes" id="UP000292036"/>
    </source>
</evidence>
<gene>
    <name evidence="3" type="ORF">ELI19_27385</name>
</gene>
<dbReference type="Proteomes" id="UP000292036">
    <property type="component" value="Unassembled WGS sequence"/>
</dbReference>
<evidence type="ECO:0008006" key="5">
    <source>
        <dbReference type="Google" id="ProtNLM"/>
    </source>
</evidence>
<geneLocation type="plasmid" evidence="3">
    <name>pSM151B_Rh01</name>
</geneLocation>
<accession>A0ABD7PK00</accession>
<evidence type="ECO:0000256" key="1">
    <source>
        <dbReference type="SAM" id="MobiDB-lite"/>
    </source>
</evidence>
<feature type="chain" id="PRO_5044792636" description="Integral membrane protein" evidence="2">
    <location>
        <begin position="23"/>
        <end position="113"/>
    </location>
</feature>
<dbReference type="InterPro" id="IPR058110">
    <property type="entry name" value="GCG_CRPN_dom"/>
</dbReference>
<organism evidence="3 4">
    <name type="scientific">Rhizobium leguminosarum</name>
    <dbReference type="NCBI Taxonomy" id="384"/>
    <lineage>
        <taxon>Bacteria</taxon>
        <taxon>Pseudomonadati</taxon>
        <taxon>Pseudomonadota</taxon>
        <taxon>Alphaproteobacteria</taxon>
        <taxon>Hyphomicrobiales</taxon>
        <taxon>Rhizobiaceae</taxon>
        <taxon>Rhizobium/Agrobacterium group</taxon>
        <taxon>Rhizobium</taxon>
    </lineage>
</organism>
<dbReference type="RefSeq" id="WP_130724800.1">
    <property type="nucleotide sequence ID" value="NZ_SINY01000007.1"/>
</dbReference>
<proteinExistence type="predicted"/>
<feature type="compositionally biased region" description="Basic and acidic residues" evidence="1">
    <location>
        <begin position="78"/>
        <end position="107"/>
    </location>
</feature>
<dbReference type="NCBIfam" id="NF047412">
    <property type="entry name" value="sig_GCG_CRPN_rpt"/>
    <property type="match status" value="1"/>
</dbReference>
<dbReference type="EMBL" id="SIPS01000002">
    <property type="protein sequence ID" value="TAW25171.1"/>
    <property type="molecule type" value="Genomic_DNA"/>
</dbReference>
<feature type="region of interest" description="Disordered" evidence="1">
    <location>
        <begin position="63"/>
        <end position="113"/>
    </location>
</feature>
<keyword evidence="2" id="KW-0732">Signal</keyword>